<organism evidence="1 2">
    <name type="scientific">Solanum bulbocastanum</name>
    <name type="common">Wild potato</name>
    <dbReference type="NCBI Taxonomy" id="147425"/>
    <lineage>
        <taxon>Eukaryota</taxon>
        <taxon>Viridiplantae</taxon>
        <taxon>Streptophyta</taxon>
        <taxon>Embryophyta</taxon>
        <taxon>Tracheophyta</taxon>
        <taxon>Spermatophyta</taxon>
        <taxon>Magnoliopsida</taxon>
        <taxon>eudicotyledons</taxon>
        <taxon>Gunneridae</taxon>
        <taxon>Pentapetalae</taxon>
        <taxon>asterids</taxon>
        <taxon>lamiids</taxon>
        <taxon>Solanales</taxon>
        <taxon>Solanaceae</taxon>
        <taxon>Solanoideae</taxon>
        <taxon>Solaneae</taxon>
        <taxon>Solanum</taxon>
    </lineage>
</organism>
<dbReference type="AlphaFoldDB" id="A0AAN8Y641"/>
<dbReference type="Proteomes" id="UP001371456">
    <property type="component" value="Unassembled WGS sequence"/>
</dbReference>
<proteinExistence type="predicted"/>
<gene>
    <name evidence="1" type="ORF">RDI58_024931</name>
</gene>
<name>A0AAN8Y641_SOLBU</name>
<keyword evidence="2" id="KW-1185">Reference proteome</keyword>
<evidence type="ECO:0000313" key="2">
    <source>
        <dbReference type="Proteomes" id="UP001371456"/>
    </source>
</evidence>
<protein>
    <submittedName>
        <fullName evidence="1">Uncharacterized protein</fullName>
    </submittedName>
</protein>
<sequence>MPCKIRKLRKQRLQNDPTAHNFFSFTPASNRPSRSFHPNSKGSQLKLCARTAFLHPLGKIFKLRAEFESQFYPFPSNLNPTIPPIYTSLLLTEKGRFSFYKKIQRTIAIIHTKCITRTRRR</sequence>
<comment type="caution">
    <text evidence="1">The sequence shown here is derived from an EMBL/GenBank/DDBJ whole genome shotgun (WGS) entry which is preliminary data.</text>
</comment>
<dbReference type="EMBL" id="JBANQN010000010">
    <property type="protein sequence ID" value="KAK6778213.1"/>
    <property type="molecule type" value="Genomic_DNA"/>
</dbReference>
<evidence type="ECO:0000313" key="1">
    <source>
        <dbReference type="EMBL" id="KAK6778213.1"/>
    </source>
</evidence>
<reference evidence="1 2" key="1">
    <citation type="submission" date="2024-02" db="EMBL/GenBank/DDBJ databases">
        <title>de novo genome assembly of Solanum bulbocastanum strain 11H21.</title>
        <authorList>
            <person name="Hosaka A.J."/>
        </authorList>
    </citation>
    <scope>NUCLEOTIDE SEQUENCE [LARGE SCALE GENOMIC DNA]</scope>
    <source>
        <tissue evidence="1">Young leaves</tissue>
    </source>
</reference>
<accession>A0AAN8Y641</accession>